<dbReference type="OrthoDB" id="10250105at2759"/>
<gene>
    <name evidence="4" type="ORF">GLOTRDRAFT_65526</name>
</gene>
<evidence type="ECO:0000313" key="4">
    <source>
        <dbReference type="EMBL" id="EPQ51931.1"/>
    </source>
</evidence>
<dbReference type="SUPFAM" id="SSF55681">
    <property type="entry name" value="Class II aaRS and biotin synthetases"/>
    <property type="match status" value="1"/>
</dbReference>
<evidence type="ECO:0000259" key="3">
    <source>
        <dbReference type="PROSITE" id="PS51733"/>
    </source>
</evidence>
<dbReference type="NCBIfam" id="TIGR00121">
    <property type="entry name" value="birA_ligase"/>
    <property type="match status" value="1"/>
</dbReference>
<dbReference type="GeneID" id="19307663"/>
<dbReference type="OMA" id="HRIREYV"/>
<dbReference type="KEGG" id="gtr:GLOTRDRAFT_65526"/>
<accession>S7PWD3</accession>
<dbReference type="PANTHER" id="PTHR12835:SF5">
    <property type="entry name" value="BIOTIN--PROTEIN LIGASE"/>
    <property type="match status" value="1"/>
</dbReference>
<dbReference type="PANTHER" id="PTHR12835">
    <property type="entry name" value="BIOTIN PROTEIN LIGASE"/>
    <property type="match status" value="1"/>
</dbReference>
<dbReference type="Proteomes" id="UP000030669">
    <property type="component" value="Unassembled WGS sequence"/>
</dbReference>
<name>S7PWD3_GLOTA</name>
<dbReference type="Pfam" id="PF09825">
    <property type="entry name" value="BPL_N"/>
    <property type="match status" value="1"/>
</dbReference>
<sequence length="633" mass="68293">MNVLVYTGPEVLTASLSHTLSTFCSLLLPNYTVQAVTKQSLADHPWSTACALLVFPSCRAVLSSAKAVHAVKSYVEDGGAYLGLSSGASLRGSRTGLEGSSDLGHQALRFEDKTAGVTIYPMFRSKDDASEWKPLQQGGNVYHDGWSEFSGVEEVGSTKILSRYADSEVAGVVCHTQNGGKAAFWSPSLEYPVTADIGSSLTSEEIKAAEQVRMTLLRDTLRELGLHLPEDKPPSCPLPQFLIAPTSRADIIPRVLSAIGVDMGSGSATLVDTNDTFAFHPFSAGLDQLREARVRSLEHTGEPDEANWQPKHVIVCTPTERPSSEHTPLFDVGKYFAALQRARAQEGLGADAAPEGEWGMGEALLYAEVVTSTQTMLDKNPRLLSNLPAPLLSLASRQLTGRGRGNNVWLSPLGSLPISLLIRPSLKEVPAQKLVFVQYLFSLAVTEACRDPAVLGQQYGAAVRIKWPNDVYAVVGGENRKIGGILVNTSFGSGKVEVVIGSGLNVMNARPTLSLAQLLPPESAANLSMEATTATILAKFDAMWRTFVEHGGSFEPFMDLYLERWLHSDQLVTVTSVSPPQNVRICGITPEHGLLRTIPERRAGGGMGVEYIDLQPDGNSFDLMQGLIKTKTY</sequence>
<dbReference type="InterPro" id="IPR004143">
    <property type="entry name" value="BPL_LPL_catalytic"/>
</dbReference>
<dbReference type="HOGENOM" id="CLU_006150_1_1_1"/>
<dbReference type="InterPro" id="IPR045864">
    <property type="entry name" value="aa-tRNA-synth_II/BPL/LPL"/>
</dbReference>
<dbReference type="Gene3D" id="3.30.930.10">
    <property type="entry name" value="Bira Bifunctional Protein, Domain 2"/>
    <property type="match status" value="1"/>
</dbReference>
<reference evidence="4 5" key="1">
    <citation type="journal article" date="2012" name="Science">
        <title>The Paleozoic origin of enzymatic lignin decomposition reconstructed from 31 fungal genomes.</title>
        <authorList>
            <person name="Floudas D."/>
            <person name="Binder M."/>
            <person name="Riley R."/>
            <person name="Barry K."/>
            <person name="Blanchette R.A."/>
            <person name="Henrissat B."/>
            <person name="Martinez A.T."/>
            <person name="Otillar R."/>
            <person name="Spatafora J.W."/>
            <person name="Yadav J.S."/>
            <person name="Aerts A."/>
            <person name="Benoit I."/>
            <person name="Boyd A."/>
            <person name="Carlson A."/>
            <person name="Copeland A."/>
            <person name="Coutinho P.M."/>
            <person name="de Vries R.P."/>
            <person name="Ferreira P."/>
            <person name="Findley K."/>
            <person name="Foster B."/>
            <person name="Gaskell J."/>
            <person name="Glotzer D."/>
            <person name="Gorecki P."/>
            <person name="Heitman J."/>
            <person name="Hesse C."/>
            <person name="Hori C."/>
            <person name="Igarashi K."/>
            <person name="Jurgens J.A."/>
            <person name="Kallen N."/>
            <person name="Kersten P."/>
            <person name="Kohler A."/>
            <person name="Kuees U."/>
            <person name="Kumar T.K.A."/>
            <person name="Kuo A."/>
            <person name="LaButti K."/>
            <person name="Larrondo L.F."/>
            <person name="Lindquist E."/>
            <person name="Ling A."/>
            <person name="Lombard V."/>
            <person name="Lucas S."/>
            <person name="Lundell T."/>
            <person name="Martin R."/>
            <person name="McLaughlin D.J."/>
            <person name="Morgenstern I."/>
            <person name="Morin E."/>
            <person name="Murat C."/>
            <person name="Nagy L.G."/>
            <person name="Nolan M."/>
            <person name="Ohm R.A."/>
            <person name="Patyshakuliyeva A."/>
            <person name="Rokas A."/>
            <person name="Ruiz-Duenas F.J."/>
            <person name="Sabat G."/>
            <person name="Salamov A."/>
            <person name="Samejima M."/>
            <person name="Schmutz J."/>
            <person name="Slot J.C."/>
            <person name="St John F."/>
            <person name="Stenlid J."/>
            <person name="Sun H."/>
            <person name="Sun S."/>
            <person name="Syed K."/>
            <person name="Tsang A."/>
            <person name="Wiebenga A."/>
            <person name="Young D."/>
            <person name="Pisabarro A."/>
            <person name="Eastwood D.C."/>
            <person name="Martin F."/>
            <person name="Cullen D."/>
            <person name="Grigoriev I.V."/>
            <person name="Hibbett D.S."/>
        </authorList>
    </citation>
    <scope>NUCLEOTIDE SEQUENCE [LARGE SCALE GENOMIC DNA]</scope>
    <source>
        <strain evidence="4 5">ATCC 11539</strain>
    </source>
</reference>
<dbReference type="InterPro" id="IPR019197">
    <property type="entry name" value="Biotin-prot_ligase_N"/>
</dbReference>
<comment type="similarity">
    <text evidence="1">Belongs to the biotin--protein ligase family.</text>
</comment>
<dbReference type="GO" id="GO:0005737">
    <property type="term" value="C:cytoplasm"/>
    <property type="evidence" value="ECO:0007669"/>
    <property type="project" value="TreeGrafter"/>
</dbReference>
<keyword evidence="2" id="KW-0436">Ligase</keyword>
<dbReference type="RefSeq" id="XP_007869804.1">
    <property type="nucleotide sequence ID" value="XM_007871613.1"/>
</dbReference>
<proteinExistence type="inferred from homology"/>
<dbReference type="EMBL" id="KB469309">
    <property type="protein sequence ID" value="EPQ51931.1"/>
    <property type="molecule type" value="Genomic_DNA"/>
</dbReference>
<dbReference type="AlphaFoldDB" id="S7PWD3"/>
<dbReference type="CDD" id="cd16442">
    <property type="entry name" value="BPL"/>
    <property type="match status" value="1"/>
</dbReference>
<dbReference type="PROSITE" id="PS51733">
    <property type="entry name" value="BPL_LPL_CATALYTIC"/>
    <property type="match status" value="1"/>
</dbReference>
<feature type="domain" description="BPL/LPL catalytic" evidence="3">
    <location>
        <begin position="347"/>
        <end position="548"/>
    </location>
</feature>
<keyword evidence="5" id="KW-1185">Reference proteome</keyword>
<evidence type="ECO:0000256" key="2">
    <source>
        <dbReference type="ARBA" id="ARBA00022598"/>
    </source>
</evidence>
<organism evidence="4 5">
    <name type="scientific">Gloeophyllum trabeum (strain ATCC 11539 / FP-39264 / Madison 617)</name>
    <name type="common">Brown rot fungus</name>
    <dbReference type="NCBI Taxonomy" id="670483"/>
    <lineage>
        <taxon>Eukaryota</taxon>
        <taxon>Fungi</taxon>
        <taxon>Dikarya</taxon>
        <taxon>Basidiomycota</taxon>
        <taxon>Agaricomycotina</taxon>
        <taxon>Agaricomycetes</taxon>
        <taxon>Gloeophyllales</taxon>
        <taxon>Gloeophyllaceae</taxon>
        <taxon>Gloeophyllum</taxon>
    </lineage>
</organism>
<evidence type="ECO:0000313" key="5">
    <source>
        <dbReference type="Proteomes" id="UP000030669"/>
    </source>
</evidence>
<dbReference type="GO" id="GO:0004077">
    <property type="term" value="F:biotin--[biotin carboxyl-carrier protein] ligase activity"/>
    <property type="evidence" value="ECO:0007669"/>
    <property type="project" value="InterPro"/>
</dbReference>
<evidence type="ECO:0000256" key="1">
    <source>
        <dbReference type="ARBA" id="ARBA00009934"/>
    </source>
</evidence>
<dbReference type="InterPro" id="IPR004408">
    <property type="entry name" value="Biotin_CoA_COase_ligase"/>
</dbReference>
<dbReference type="Pfam" id="PF03099">
    <property type="entry name" value="BPL_LplA_LipB"/>
    <property type="match status" value="1"/>
</dbReference>
<dbReference type="eggNOG" id="KOG1536">
    <property type="taxonomic scope" value="Eukaryota"/>
</dbReference>
<dbReference type="STRING" id="670483.S7PWD3"/>
<protein>
    <submittedName>
        <fullName evidence="4">Class II aaRS and biotin synthetase</fullName>
    </submittedName>
</protein>